<sequence length="307" mass="34940">MSFLRGYNTLPHHLTCPIRPFIRDSPSLPFDVLSLILQYPLPLSTLLALASLSKEIYDLVIDRIYTSVRIHKDNIESLFWGIKELERPKVGPGSFRYIPPCEVVGTINDMNDRYSVLRTVDSTLSGMESAGYGAGSISRGYNPRKSLNTKYSPSGRGGDMVGPNEETEKRKIGNLGRVREMTILDVPNTQSIQLLAQLFPTHEGLLGSIERINVNLKMIRTFVQYRSSHNGRSHDYLVIVNKLLRKSHSHRNGSRLTINIRNSLRDMPMGVRYREDDLLGYVDRGDVEWVMERLMDGVGDYTVCWEH</sequence>
<dbReference type="GeneID" id="30213319"/>
<evidence type="ECO:0000313" key="4">
    <source>
        <dbReference type="Proteomes" id="UP000092730"/>
    </source>
</evidence>
<gene>
    <name evidence="2" type="ORF">I302_08920</name>
    <name evidence="3" type="ORF">I302_105007</name>
</gene>
<evidence type="ECO:0000313" key="3">
    <source>
        <dbReference type="EMBL" id="WVW82991.1"/>
    </source>
</evidence>
<dbReference type="EMBL" id="KV700382">
    <property type="protein sequence ID" value="OCF21248.1"/>
    <property type="molecule type" value="Genomic_DNA"/>
</dbReference>
<reference evidence="2" key="1">
    <citation type="submission" date="2013-07" db="EMBL/GenBank/DDBJ databases">
        <title>The Genome Sequence of Cryptococcus bestiolae CBS10118.</title>
        <authorList>
            <consortium name="The Broad Institute Genome Sequencing Platform"/>
            <person name="Cuomo C."/>
            <person name="Litvintseva A."/>
            <person name="Chen Y."/>
            <person name="Heitman J."/>
            <person name="Sun S."/>
            <person name="Springer D."/>
            <person name="Dromer F."/>
            <person name="Young S.K."/>
            <person name="Zeng Q."/>
            <person name="Gargeya S."/>
            <person name="Fitzgerald M."/>
            <person name="Abouelleil A."/>
            <person name="Alvarado L."/>
            <person name="Berlin A.M."/>
            <person name="Chapman S.B."/>
            <person name="Dewar J."/>
            <person name="Goldberg J."/>
            <person name="Griggs A."/>
            <person name="Gujja S."/>
            <person name="Hansen M."/>
            <person name="Howarth C."/>
            <person name="Imamovic A."/>
            <person name="Larimer J."/>
            <person name="McCowan C."/>
            <person name="Murphy C."/>
            <person name="Pearson M."/>
            <person name="Priest M."/>
            <person name="Roberts A."/>
            <person name="Saif S."/>
            <person name="Shea T."/>
            <person name="Sykes S."/>
            <person name="Wortman J."/>
            <person name="Nusbaum C."/>
            <person name="Birren B."/>
        </authorList>
    </citation>
    <scope>NUCLEOTIDE SEQUENCE [LARGE SCALE GENOMIC DNA]</scope>
    <source>
        <strain evidence="2">CBS 10118</strain>
    </source>
</reference>
<reference evidence="3" key="4">
    <citation type="submission" date="2024-02" db="EMBL/GenBank/DDBJ databases">
        <title>Comparative genomics of Cryptococcus and Kwoniella reveals pathogenesis evolution and contrasting modes of karyotype evolution via chromosome fusion or intercentromeric recombination.</title>
        <authorList>
            <person name="Coelho M.A."/>
            <person name="David-Palma M."/>
            <person name="Shea T."/>
            <person name="Bowers K."/>
            <person name="McGinley-Smith S."/>
            <person name="Mohammad A.W."/>
            <person name="Gnirke A."/>
            <person name="Yurkov A.M."/>
            <person name="Nowrousian M."/>
            <person name="Sun S."/>
            <person name="Cuomo C.A."/>
            <person name="Heitman J."/>
        </authorList>
    </citation>
    <scope>NUCLEOTIDE SEQUENCE</scope>
    <source>
        <strain evidence="3">CBS 10118</strain>
    </source>
</reference>
<reference evidence="3" key="2">
    <citation type="submission" date="2013-07" db="EMBL/GenBank/DDBJ databases">
        <authorList>
            <consortium name="The Broad Institute Genome Sequencing Platform"/>
            <person name="Cuomo C."/>
            <person name="Litvintseva A."/>
            <person name="Chen Y."/>
            <person name="Heitman J."/>
            <person name="Sun S."/>
            <person name="Springer D."/>
            <person name="Dromer F."/>
            <person name="Young S.K."/>
            <person name="Zeng Q."/>
            <person name="Gargeya S."/>
            <person name="Fitzgerald M."/>
            <person name="Abouelleil A."/>
            <person name="Alvarado L."/>
            <person name="Berlin A.M."/>
            <person name="Chapman S.B."/>
            <person name="Dewar J."/>
            <person name="Goldberg J."/>
            <person name="Griggs A."/>
            <person name="Gujja S."/>
            <person name="Hansen M."/>
            <person name="Howarth C."/>
            <person name="Imamovic A."/>
            <person name="Larimer J."/>
            <person name="McCowan C."/>
            <person name="Murphy C."/>
            <person name="Pearson M."/>
            <person name="Priest M."/>
            <person name="Roberts A."/>
            <person name="Saif S."/>
            <person name="Shea T."/>
            <person name="Sykes S."/>
            <person name="Wortman J."/>
            <person name="Nusbaum C."/>
            <person name="Birren B."/>
        </authorList>
    </citation>
    <scope>NUCLEOTIDE SEQUENCE</scope>
    <source>
        <strain evidence="3">CBS 10118</strain>
    </source>
</reference>
<accession>A0A1B9FR49</accession>
<name>A0A1B9FR49_9TREE</name>
<dbReference type="RefSeq" id="XP_019042318.1">
    <property type="nucleotide sequence ID" value="XM_019195495.1"/>
</dbReference>
<protein>
    <recommendedName>
        <fullName evidence="5">F-box domain-containing protein</fullName>
    </recommendedName>
</protein>
<evidence type="ECO:0000313" key="2">
    <source>
        <dbReference type="EMBL" id="OCF21248.1"/>
    </source>
</evidence>
<reference evidence="2" key="3">
    <citation type="submission" date="2016-07" db="EMBL/GenBank/DDBJ databases">
        <title>Evolution of pathogenesis and genome organization in the Tremellales.</title>
        <authorList>
            <person name="Cuomo C."/>
            <person name="Litvintseva A."/>
            <person name="Heitman J."/>
            <person name="Chen Y."/>
            <person name="Sun S."/>
            <person name="Springer D."/>
            <person name="Dromer F."/>
            <person name="Young S."/>
            <person name="Zeng Q."/>
            <person name="Chapman S."/>
            <person name="Gujja S."/>
            <person name="Saif S."/>
            <person name="Birren B."/>
        </authorList>
    </citation>
    <scope>NUCLEOTIDE SEQUENCE</scope>
    <source>
        <strain evidence="2">CBS 10118</strain>
    </source>
</reference>
<dbReference type="Proteomes" id="UP000092730">
    <property type="component" value="Chromosome 3"/>
</dbReference>
<dbReference type="EMBL" id="CP144543">
    <property type="protein sequence ID" value="WVW82991.1"/>
    <property type="molecule type" value="Genomic_DNA"/>
</dbReference>
<feature type="region of interest" description="Disordered" evidence="1">
    <location>
        <begin position="144"/>
        <end position="166"/>
    </location>
</feature>
<dbReference type="KEGG" id="kbi:30213319"/>
<proteinExistence type="predicted"/>
<evidence type="ECO:0008006" key="5">
    <source>
        <dbReference type="Google" id="ProtNLM"/>
    </source>
</evidence>
<organism evidence="2">
    <name type="scientific">Kwoniella bestiolae CBS 10118</name>
    <dbReference type="NCBI Taxonomy" id="1296100"/>
    <lineage>
        <taxon>Eukaryota</taxon>
        <taxon>Fungi</taxon>
        <taxon>Dikarya</taxon>
        <taxon>Basidiomycota</taxon>
        <taxon>Agaricomycotina</taxon>
        <taxon>Tremellomycetes</taxon>
        <taxon>Tremellales</taxon>
        <taxon>Cryptococcaceae</taxon>
        <taxon>Kwoniella</taxon>
    </lineage>
</organism>
<evidence type="ECO:0000256" key="1">
    <source>
        <dbReference type="SAM" id="MobiDB-lite"/>
    </source>
</evidence>
<dbReference type="AlphaFoldDB" id="A0A1B9FR49"/>
<dbReference type="VEuPathDB" id="FungiDB:I302_08920"/>
<keyword evidence="4" id="KW-1185">Reference proteome</keyword>